<evidence type="ECO:0000256" key="4">
    <source>
        <dbReference type="ARBA" id="ARBA00022723"/>
    </source>
</evidence>
<dbReference type="InterPro" id="IPR058240">
    <property type="entry name" value="rSAM_sf"/>
</dbReference>
<evidence type="ECO:0000256" key="1">
    <source>
        <dbReference type="ARBA" id="ARBA00001966"/>
    </source>
</evidence>
<keyword evidence="4" id="KW-0479">Metal-binding</keyword>
<dbReference type="Proteomes" id="UP000189674">
    <property type="component" value="Chromosome"/>
</dbReference>
<dbReference type="Pfam" id="PF06968">
    <property type="entry name" value="BATS"/>
    <property type="match status" value="1"/>
</dbReference>
<keyword evidence="2" id="KW-0004">4Fe-4S</keyword>
<dbReference type="SFLD" id="SFLDG01060">
    <property type="entry name" value="BATS_domain_containing"/>
    <property type="match status" value="1"/>
</dbReference>
<dbReference type="SMART" id="SM00729">
    <property type="entry name" value="Elp3"/>
    <property type="match status" value="1"/>
</dbReference>
<dbReference type="SFLD" id="SFLDS00029">
    <property type="entry name" value="Radical_SAM"/>
    <property type="match status" value="1"/>
</dbReference>
<dbReference type="Pfam" id="PF04055">
    <property type="entry name" value="Radical_SAM"/>
    <property type="match status" value="1"/>
</dbReference>
<evidence type="ECO:0000313" key="9">
    <source>
        <dbReference type="EMBL" id="AQT67418.1"/>
    </source>
</evidence>
<dbReference type="GO" id="GO:0005506">
    <property type="term" value="F:iron ion binding"/>
    <property type="evidence" value="ECO:0007669"/>
    <property type="project" value="InterPro"/>
</dbReference>
<dbReference type="InterPro" id="IPR010722">
    <property type="entry name" value="BATS_dom"/>
</dbReference>
<keyword evidence="3" id="KW-0949">S-adenosyl-L-methionine</keyword>
<dbReference type="GO" id="GO:0051539">
    <property type="term" value="F:4 iron, 4 sulfur cluster binding"/>
    <property type="evidence" value="ECO:0007669"/>
    <property type="project" value="UniProtKB-KW"/>
</dbReference>
<dbReference type="SFLD" id="SFLDF00301">
    <property type="entry name" value="2-iminoacetate_synthase_(ThiH)"/>
    <property type="match status" value="1"/>
</dbReference>
<accession>A0A1U9NI48</accession>
<dbReference type="SUPFAM" id="SSF102114">
    <property type="entry name" value="Radical SAM enzymes"/>
    <property type="match status" value="1"/>
</dbReference>
<dbReference type="STRING" id="1936003.STSP2_00562"/>
<evidence type="ECO:0000259" key="8">
    <source>
        <dbReference type="PROSITE" id="PS51918"/>
    </source>
</evidence>
<evidence type="ECO:0000313" key="10">
    <source>
        <dbReference type="Proteomes" id="UP000189674"/>
    </source>
</evidence>
<dbReference type="InterPro" id="IPR006638">
    <property type="entry name" value="Elp3/MiaA/NifB-like_rSAM"/>
</dbReference>
<dbReference type="InterPro" id="IPR007197">
    <property type="entry name" value="rSAM"/>
</dbReference>
<dbReference type="PANTHER" id="PTHR43583:SF1">
    <property type="entry name" value="2-IMINOACETATE SYNTHASE"/>
    <property type="match status" value="1"/>
</dbReference>
<dbReference type="InterPro" id="IPR034428">
    <property type="entry name" value="ThiH/NoCL/HydG-like"/>
</dbReference>
<keyword evidence="9" id="KW-0456">Lyase</keyword>
<reference evidence="10" key="1">
    <citation type="submission" date="2017-02" db="EMBL/GenBank/DDBJ databases">
        <title>Comparative genomics and description of representatives of a novel lineage of planctomycetes thriving in anoxic sediments.</title>
        <authorList>
            <person name="Spring S."/>
            <person name="Bunk B."/>
            <person name="Sproer C."/>
        </authorList>
    </citation>
    <scope>NUCLEOTIDE SEQUENCE [LARGE SCALE GENOMIC DNA]</scope>
    <source>
        <strain evidence="10">ST-NAGAB-D1</strain>
    </source>
</reference>
<dbReference type="InterPro" id="IPR012726">
    <property type="entry name" value="ThiH"/>
</dbReference>
<protein>
    <submittedName>
        <fullName evidence="9">2-iminoacetate synthase</fullName>
        <ecNumber evidence="9">4.1.99.19</ecNumber>
    </submittedName>
</protein>
<comment type="cofactor">
    <cofactor evidence="1">
        <name>[4Fe-4S] cluster</name>
        <dbReference type="ChEBI" id="CHEBI:49883"/>
    </cofactor>
</comment>
<dbReference type="AlphaFoldDB" id="A0A1U9NI48"/>
<dbReference type="EMBL" id="CP019791">
    <property type="protein sequence ID" value="AQT67418.1"/>
    <property type="molecule type" value="Genomic_DNA"/>
</dbReference>
<organism evidence="9 10">
    <name type="scientific">Anaerohalosphaera lusitana</name>
    <dbReference type="NCBI Taxonomy" id="1936003"/>
    <lineage>
        <taxon>Bacteria</taxon>
        <taxon>Pseudomonadati</taxon>
        <taxon>Planctomycetota</taxon>
        <taxon>Phycisphaerae</taxon>
        <taxon>Sedimentisphaerales</taxon>
        <taxon>Anaerohalosphaeraceae</taxon>
        <taxon>Anaerohalosphaera</taxon>
    </lineage>
</organism>
<gene>
    <name evidence="9" type="primary">thiH_1</name>
    <name evidence="9" type="ORF">STSP2_00562</name>
</gene>
<dbReference type="PROSITE" id="PS51918">
    <property type="entry name" value="RADICAL_SAM"/>
    <property type="match status" value="1"/>
</dbReference>
<evidence type="ECO:0000256" key="2">
    <source>
        <dbReference type="ARBA" id="ARBA00022485"/>
    </source>
</evidence>
<feature type="domain" description="Radical SAM core" evidence="8">
    <location>
        <begin position="55"/>
        <end position="274"/>
    </location>
</feature>
<sequence length="356" mass="40368">MIDNITTDQVRRHLAQPPGRYSIDRLMALLSPAASELLEEMAQQARQLTIQRFGRTVQMYAPLYVSNVCVNSCLYCGFNCQTEFSRTRLTIDQAVKDGKVIASEGFRHILLVSGEDTKYVTNDYLAELAQRLREDFSSVSIEIYPLDEAGYKNCFDAGIDGVTLYQETYDRDTYERYHIAGPKADYDQRLDSYDRAARAGMRRLGLGVLLGLADWRQETLALAEHAAYLMKKYWRSQVSFSFPRLRPAPHVAEEYEHLVGERELVQMMIALRLCFADAGIVLSTRESAELRNNAVNLCVTRISAGSKTNPGGYSEEDDSTEQFVIADDRDPSEVAKMIKRAGREAVWKDWDTSFTA</sequence>
<dbReference type="SFLD" id="SFLDG01081">
    <property type="entry name" value="cleavage_of_the_Ca-Cb_bond_in"/>
    <property type="match status" value="1"/>
</dbReference>
<keyword evidence="5" id="KW-0408">Iron</keyword>
<dbReference type="Gene3D" id="3.20.20.70">
    <property type="entry name" value="Aldolase class I"/>
    <property type="match status" value="1"/>
</dbReference>
<dbReference type="KEGG" id="alus:STSP2_00562"/>
<dbReference type="PANTHER" id="PTHR43583">
    <property type="entry name" value="2-IMINOACETATE SYNTHASE"/>
    <property type="match status" value="1"/>
</dbReference>
<dbReference type="CDD" id="cd01335">
    <property type="entry name" value="Radical_SAM"/>
    <property type="match status" value="1"/>
</dbReference>
<dbReference type="GO" id="GO:0036355">
    <property type="term" value="F:2-iminoacetate synthase activity"/>
    <property type="evidence" value="ECO:0007669"/>
    <property type="project" value="UniProtKB-EC"/>
</dbReference>
<keyword evidence="6" id="KW-0411">Iron-sulfur</keyword>
<dbReference type="InterPro" id="IPR013785">
    <property type="entry name" value="Aldolase_TIM"/>
</dbReference>
<dbReference type="EC" id="4.1.99.19" evidence="9"/>
<dbReference type="SMART" id="SM00876">
    <property type="entry name" value="BATS"/>
    <property type="match status" value="1"/>
</dbReference>
<dbReference type="NCBIfam" id="TIGR02351">
    <property type="entry name" value="thiH"/>
    <property type="match status" value="1"/>
</dbReference>
<evidence type="ECO:0000256" key="7">
    <source>
        <dbReference type="ARBA" id="ARBA00034078"/>
    </source>
</evidence>
<name>A0A1U9NI48_9BACT</name>
<evidence type="ECO:0000256" key="5">
    <source>
        <dbReference type="ARBA" id="ARBA00023004"/>
    </source>
</evidence>
<proteinExistence type="predicted"/>
<keyword evidence="10" id="KW-1185">Reference proteome</keyword>
<evidence type="ECO:0000256" key="6">
    <source>
        <dbReference type="ARBA" id="ARBA00023014"/>
    </source>
</evidence>
<comment type="cofactor">
    <cofactor evidence="7">
        <name>[2Fe-2S] cluster</name>
        <dbReference type="ChEBI" id="CHEBI:190135"/>
    </cofactor>
</comment>
<evidence type="ECO:0000256" key="3">
    <source>
        <dbReference type="ARBA" id="ARBA00022691"/>
    </source>
</evidence>